<comment type="caution">
    <text evidence="1">The sequence shown here is derived from an EMBL/GenBank/DDBJ whole genome shotgun (WGS) entry which is preliminary data.</text>
</comment>
<name>A0A9N9H468_9GLOM</name>
<organism evidence="1 2">
    <name type="scientific">Racocetra fulgida</name>
    <dbReference type="NCBI Taxonomy" id="60492"/>
    <lineage>
        <taxon>Eukaryota</taxon>
        <taxon>Fungi</taxon>
        <taxon>Fungi incertae sedis</taxon>
        <taxon>Mucoromycota</taxon>
        <taxon>Glomeromycotina</taxon>
        <taxon>Glomeromycetes</taxon>
        <taxon>Diversisporales</taxon>
        <taxon>Gigasporaceae</taxon>
        <taxon>Racocetra</taxon>
    </lineage>
</organism>
<protein>
    <submittedName>
        <fullName evidence="1">7439_t:CDS:1</fullName>
    </submittedName>
</protein>
<accession>A0A9N9H468</accession>
<keyword evidence="2" id="KW-1185">Reference proteome</keyword>
<feature type="non-terminal residue" evidence="1">
    <location>
        <position position="178"/>
    </location>
</feature>
<gene>
    <name evidence="1" type="ORF">RFULGI_LOCUS8641</name>
</gene>
<reference evidence="1" key="1">
    <citation type="submission" date="2021-06" db="EMBL/GenBank/DDBJ databases">
        <authorList>
            <person name="Kallberg Y."/>
            <person name="Tangrot J."/>
            <person name="Rosling A."/>
        </authorList>
    </citation>
    <scope>NUCLEOTIDE SEQUENCE</scope>
    <source>
        <strain evidence="1">IN212</strain>
    </source>
</reference>
<evidence type="ECO:0000313" key="2">
    <source>
        <dbReference type="Proteomes" id="UP000789396"/>
    </source>
</evidence>
<proteinExistence type="predicted"/>
<dbReference type="EMBL" id="CAJVPZ010014178">
    <property type="protein sequence ID" value="CAG8655447.1"/>
    <property type="molecule type" value="Genomic_DNA"/>
</dbReference>
<sequence>MHCYYSPESFKYKGKTYKTCANCLTSKAENLISNIENNGKISFEICVDLTDDIFSEVESNNLKSIAKIIVNKVEEGDDYVWSTETASRISARFNNIAIYYFVCSQCNELEREYKQSNQKRITRFECYGKLNLHIDVPAIEAILKLRHDVLYEKPENVSMPEKIKQEIHINLHLDPIQI</sequence>
<dbReference type="OrthoDB" id="2411931at2759"/>
<dbReference type="Proteomes" id="UP000789396">
    <property type="component" value="Unassembled WGS sequence"/>
</dbReference>
<evidence type="ECO:0000313" key="1">
    <source>
        <dbReference type="EMBL" id="CAG8655447.1"/>
    </source>
</evidence>
<dbReference type="AlphaFoldDB" id="A0A9N9H468"/>